<evidence type="ECO:0000256" key="3">
    <source>
        <dbReference type="SAM" id="SignalP"/>
    </source>
</evidence>
<name>A0ABU8R8U2_9PSED</name>
<protein>
    <submittedName>
        <fullName evidence="5">Alginate lyase family protein</fullName>
    </submittedName>
</protein>
<keyword evidence="6" id="KW-1185">Reference proteome</keyword>
<organism evidence="5 6">
    <name type="scientific">Pseudomonas kermanshahensis</name>
    <dbReference type="NCBI Taxonomy" id="2745482"/>
    <lineage>
        <taxon>Bacteria</taxon>
        <taxon>Pseudomonadati</taxon>
        <taxon>Pseudomonadota</taxon>
        <taxon>Gammaproteobacteria</taxon>
        <taxon>Pseudomonadales</taxon>
        <taxon>Pseudomonadaceae</taxon>
        <taxon>Pseudomonas</taxon>
    </lineage>
</organism>
<accession>A0ABU8R8U2</accession>
<dbReference type="Pfam" id="PF05426">
    <property type="entry name" value="Alginate_lyase"/>
    <property type="match status" value="1"/>
</dbReference>
<feature type="domain" description="Alginate lyase" evidence="4">
    <location>
        <begin position="65"/>
        <end position="239"/>
    </location>
</feature>
<reference evidence="5 6" key="1">
    <citation type="submission" date="2024-02" db="EMBL/GenBank/DDBJ databases">
        <title>Identification of pathogenicity and growth-promoting functions of Pseudomonas putida variants.</title>
        <authorList>
            <person name="Sun J."/>
        </authorList>
    </citation>
    <scope>NUCLEOTIDE SEQUENCE [LARGE SCALE GENOMIC DNA]</scope>
    <source>
        <strain evidence="5 6">A04</strain>
    </source>
</reference>
<dbReference type="Gene3D" id="1.50.10.100">
    <property type="entry name" value="Chondroitin AC/alginate lyase"/>
    <property type="match status" value="1"/>
</dbReference>
<evidence type="ECO:0000259" key="4">
    <source>
        <dbReference type="Pfam" id="PF05426"/>
    </source>
</evidence>
<comment type="caution">
    <text evidence="5">The sequence shown here is derived from an EMBL/GenBank/DDBJ whole genome shotgun (WGS) entry which is preliminary data.</text>
</comment>
<keyword evidence="1 3" id="KW-0732">Signal</keyword>
<dbReference type="GO" id="GO:0016829">
    <property type="term" value="F:lyase activity"/>
    <property type="evidence" value="ECO:0007669"/>
    <property type="project" value="UniProtKB-KW"/>
</dbReference>
<keyword evidence="2 5" id="KW-0456">Lyase</keyword>
<gene>
    <name evidence="5" type="ORF">V7V80_16425</name>
</gene>
<evidence type="ECO:0000256" key="2">
    <source>
        <dbReference type="ARBA" id="ARBA00023239"/>
    </source>
</evidence>
<evidence type="ECO:0000313" key="6">
    <source>
        <dbReference type="Proteomes" id="UP001377692"/>
    </source>
</evidence>
<dbReference type="RefSeq" id="WP_186704040.1">
    <property type="nucleotide sequence ID" value="NZ_JABWRY020000001.1"/>
</dbReference>
<dbReference type="InterPro" id="IPR008397">
    <property type="entry name" value="Alginate_lyase_dom"/>
</dbReference>
<feature type="chain" id="PRO_5046395056" evidence="3">
    <location>
        <begin position="24"/>
        <end position="400"/>
    </location>
</feature>
<proteinExistence type="predicted"/>
<feature type="signal peptide" evidence="3">
    <location>
        <begin position="1"/>
        <end position="23"/>
    </location>
</feature>
<evidence type="ECO:0000313" key="5">
    <source>
        <dbReference type="EMBL" id="MEJ5906272.1"/>
    </source>
</evidence>
<dbReference type="Proteomes" id="UP001377692">
    <property type="component" value="Unassembled WGS sequence"/>
</dbReference>
<dbReference type="InterPro" id="IPR008929">
    <property type="entry name" value="Chondroitin_lyas"/>
</dbReference>
<sequence>MRKFLLISALTLAGLSTANSANSQSLSPTVGLPLNHPGILVDTALLNLVKARLDTQPWKDAFAQAKHSKWAAEDYKATPFAKVECGSGSTNPRVGCFEEMDDAAATYTQALLWSYTGNPQYAANVRSILLAWATTLTGGHQASNGPLQAAWTAALFTRGLEIVDEGYTGWLPDERAKVKKMLTEQHLPTIRQMFISGSLCHNKNWHATAIEAMANIGIVTDDRALFDEAIGRWHQLVPAYIYDEQNDNRPPNAPWCRLDDDRIKAHWHFPTHYVKGLSQETCRDLAHTSMGLAAIINVAETARLQGVDLYSKEQQRIVAALELHSAQMNGHIPQPLCEGPIRENISGTFEIAYNHYALRKGVNLPETQTFLAKKRPQVGAFHLRWETLTHGLTGSLQGNR</sequence>
<dbReference type="EMBL" id="JBBHLD010000014">
    <property type="protein sequence ID" value="MEJ5906272.1"/>
    <property type="molecule type" value="Genomic_DNA"/>
</dbReference>
<evidence type="ECO:0000256" key="1">
    <source>
        <dbReference type="ARBA" id="ARBA00022729"/>
    </source>
</evidence>
<dbReference type="SUPFAM" id="SSF48230">
    <property type="entry name" value="Chondroitin AC/alginate lyase"/>
    <property type="match status" value="1"/>
</dbReference>